<protein>
    <submittedName>
        <fullName evidence="1">Uncharacterized protein</fullName>
    </submittedName>
</protein>
<proteinExistence type="predicted"/>
<name>A0A921KYN7_9BACT</name>
<evidence type="ECO:0000313" key="1">
    <source>
        <dbReference type="EMBL" id="HJF70894.1"/>
    </source>
</evidence>
<organism evidence="1 2">
    <name type="scientific">Butyricimonas virosa</name>
    <dbReference type="NCBI Taxonomy" id="544645"/>
    <lineage>
        <taxon>Bacteria</taxon>
        <taxon>Pseudomonadati</taxon>
        <taxon>Bacteroidota</taxon>
        <taxon>Bacteroidia</taxon>
        <taxon>Bacteroidales</taxon>
        <taxon>Odoribacteraceae</taxon>
        <taxon>Butyricimonas</taxon>
    </lineage>
</organism>
<dbReference type="Proteomes" id="UP000742098">
    <property type="component" value="Unassembled WGS sequence"/>
</dbReference>
<accession>A0A921KYN7</accession>
<reference evidence="1" key="1">
    <citation type="journal article" date="2021" name="PeerJ">
        <title>Extensive microbial diversity within the chicken gut microbiome revealed by metagenomics and culture.</title>
        <authorList>
            <person name="Gilroy R."/>
            <person name="Ravi A."/>
            <person name="Getino M."/>
            <person name="Pursley I."/>
            <person name="Horton D.L."/>
            <person name="Alikhan N.F."/>
            <person name="Baker D."/>
            <person name="Gharbi K."/>
            <person name="Hall N."/>
            <person name="Watson M."/>
            <person name="Adriaenssens E.M."/>
            <person name="Foster-Nyarko E."/>
            <person name="Jarju S."/>
            <person name="Secka A."/>
            <person name="Antonio M."/>
            <person name="Oren A."/>
            <person name="Chaudhuri R.R."/>
            <person name="La Ragione R."/>
            <person name="Hildebrand F."/>
            <person name="Pallen M.J."/>
        </authorList>
    </citation>
    <scope>NUCLEOTIDE SEQUENCE</scope>
    <source>
        <strain evidence="1">6966</strain>
    </source>
</reference>
<reference evidence="1" key="2">
    <citation type="submission" date="2021-09" db="EMBL/GenBank/DDBJ databases">
        <authorList>
            <person name="Gilroy R."/>
        </authorList>
    </citation>
    <scope>NUCLEOTIDE SEQUENCE</scope>
    <source>
        <strain evidence="1">6966</strain>
    </source>
</reference>
<sequence>MKTYSIYRLGVKKHDFVIEDDDIRRSMSHDNNVSFNVESKDSLDIKIGDYIIEDGSHYTIYDPIDVEESNGVFSYPLVFRSPDYKLKFSIVKDEGATTFPYHGGIKEFVDLVILSLNEDQQEYTAGDIDEGNIIDLEFDNSSCFQALDDICEAANMEWNLIGTSINVKYRIGKDVDVVFEYGKEKGGYSVRLDKVQNTFIATRLIGKGGTVNLPKDYVSPDTPKRLNLGNDILEKNTDKYGKITGVYTNDNIFPRLINKTVLDVTIPEDIEKAVAWKLKLDIPFDLSQQYADDKVPIVKFQTGDLTGSEFEIVDNSWNNTDKTLQIIVQEEEDGYRLPNTSRQPRIGDVFVLLNINMPQSYIDEAEEELRKATQEELNKRSEPQYAPSVKVSKRFLTKKGYSLDIGDSITVKVGEHSINTRILAINQSSSSDEINYELGDEILYSYEDNVNNQIEQIQVTLKQLISLEDVRRLFNVLINQWRPLWMDQKLHTYDPVKFNSVTSTDFESKLKGWVIDALGNAEFRDVLLRSFKSWNFAAGPLGAGVGMVNDDELQTDKLLVRKIMYVLEMMIQRMRFQGGIMVLSPATGFKIDRVETFDTYYRVYCRPEDFNEFEVNDQARIQNFTGNNIKYLWSLVLSRGDDYIDISRVDKDGDGVPAEGDEIVQLGNRTNPDRQDAVLLSAVNGEVGIFTYYGINSFDLSNKEGSWLGKHGGKKGAVIRGEVHITAGSSGLEQFDEYEDVDKRIQDAKDLADSVQYVVNDLTSVIIPDLQGQIDGSIMSHEGTVPPTLTNEPAVKWTSEEEKNRHIGDYYDYFLTVDGQNVTERYKFSKLNGEYQWVRVADSGSALAASVAREALGLAGTKATITWGNTLPEAPYNINDMWIKLDGSMYICNHQRLDGETGSQSDWQLFNDTMLRLAKMADDNVITKEEKATLRDTWNQIQKEFTAYQAQATKYGVSITALQNAYNTLNTFLTNTVKIAQDIDSNLSVAQKTEYNQDFANYYSERTAFANVIAQKVADESVGNLQIGGINLADYSGGNFLDVLGLYDSSYASKTKIEGKTCLQFNRNSANCRFAHVMVEDGEYTFSLWVKGSEEYDAQVNHYNGSNYGATTVHVTTSWERKVITFTAKAGSDIIHFGTKNTIYITDWKYEKGNKATDWSPSIADQNRYATEQGIIGGQDAVNNLQIGSVNLVSRKILLDMNNTANGSAIWGQDSDGIYISVAPKDNTTLYSNFKNGTQYVISVNCKGNPSGGSSWRPYLIVEYTDSTKEAAFLIKDSVYKRYDYISKQGKTIARLYWNVANPGQTYSNFIYSLALYEGNKVLAEPPVATEDLTGQSNVNLVDGGKEVTVASQTYKTLKVPVIKPNTVYSLRFTNAEVISGDIPSGYEFRLYDTSLAESQRYARGTIKAGMNSGLLITNNNFTAREGRLLFYPGIQSEGLLRSVKFTEIMLVEGFTPPASWSPSAGDVQKEFDEINNRLGEWASDGYISPQEKTALRQQKSDIQAEKNEIEANANRFSISLASYMSAYDAAIAALDKYTATSPENIAVGSDYNNIAAYYPARQTILNSIAAAAKAQADKATGAIGMDGGKMLYADPEFKKGLNGVAKYTNSSNVSPDYIASKLTVERVTKPSDAPTQSGYCLKVTCKAAQAPGHGGVYQYITSRANAVFVQKIIAKIPVGYKINTASNSMGAGYSDTWLTPTEGTGKYTTYLRKVVCGATGTFSVGGHVYISGGPAPTESDPLEWYIAYMTAFDLTADGYGDIEFSAKDDLAQQLGYSNFDKMVENASKGETIIKGAYINTKLIDVETLVADTALVDKLSTNILKAGSITANMISVGGFEFQNGQIYGGSDFGTGPGVKITSKDEERSFKAYKDENNYISLFYNNDSDWGLIGKVDGSELLKLGKSSEIGGFSLANGRIGTISSINNPTKGMSLYDSFIKFKDDDVLAMIGVNTIPSSTGFGVVAARFEVSTVWASSAPQCNVALKLDSTGHPNTYTDAGRNYAIYANNGLIVSRDAIIDYRYYELSNSGPIRIDRGKIVMLNLSSLTNVYLPTLAHIRKVLFLDSSASQAFMIKISIFTYNASARLYPSDGCTLYNENGSAITYLSLEKGDAVDIVLWSGGGNFVANIAGRAY</sequence>
<gene>
    <name evidence="1" type="ORF">K8V05_09095</name>
</gene>
<comment type="caution">
    <text evidence="1">The sequence shown here is derived from an EMBL/GenBank/DDBJ whole genome shotgun (WGS) entry which is preliminary data.</text>
</comment>
<evidence type="ECO:0000313" key="2">
    <source>
        <dbReference type="Proteomes" id="UP000742098"/>
    </source>
</evidence>
<dbReference type="EMBL" id="DYVS01000149">
    <property type="protein sequence ID" value="HJF70894.1"/>
    <property type="molecule type" value="Genomic_DNA"/>
</dbReference>
<dbReference type="Gene3D" id="2.60.120.260">
    <property type="entry name" value="Galactose-binding domain-like"/>
    <property type="match status" value="1"/>
</dbReference>